<keyword evidence="1" id="KW-0285">Flavoprotein</keyword>
<keyword evidence="2" id="KW-0274">FAD</keyword>
<evidence type="ECO:0000256" key="3">
    <source>
        <dbReference type="ARBA" id="ARBA00023002"/>
    </source>
</evidence>
<dbReference type="InterPro" id="IPR023753">
    <property type="entry name" value="FAD/NAD-binding_dom"/>
</dbReference>
<keyword evidence="6" id="KW-1185">Reference proteome</keyword>
<organism evidence="5 6">
    <name type="scientific">Liparis tanakae</name>
    <name type="common">Tanaka's snailfish</name>
    <dbReference type="NCBI Taxonomy" id="230148"/>
    <lineage>
        <taxon>Eukaryota</taxon>
        <taxon>Metazoa</taxon>
        <taxon>Chordata</taxon>
        <taxon>Craniata</taxon>
        <taxon>Vertebrata</taxon>
        <taxon>Euteleostomi</taxon>
        <taxon>Actinopterygii</taxon>
        <taxon>Neopterygii</taxon>
        <taxon>Teleostei</taxon>
        <taxon>Neoteleostei</taxon>
        <taxon>Acanthomorphata</taxon>
        <taxon>Eupercaria</taxon>
        <taxon>Perciformes</taxon>
        <taxon>Cottioidei</taxon>
        <taxon>Cottales</taxon>
        <taxon>Liparidae</taxon>
        <taxon>Liparis</taxon>
    </lineage>
</organism>
<feature type="domain" description="FAD/NAD(P)-binding" evidence="4">
    <location>
        <begin position="6"/>
        <end position="184"/>
    </location>
</feature>
<dbReference type="AlphaFoldDB" id="A0A4Z2FCY6"/>
<evidence type="ECO:0000256" key="1">
    <source>
        <dbReference type="ARBA" id="ARBA00022630"/>
    </source>
</evidence>
<dbReference type="PANTHER" id="PTHR43557">
    <property type="entry name" value="APOPTOSIS-INDUCING FACTOR 1"/>
    <property type="match status" value="1"/>
</dbReference>
<reference evidence="5 6" key="1">
    <citation type="submission" date="2019-03" db="EMBL/GenBank/DDBJ databases">
        <title>First draft genome of Liparis tanakae, snailfish: a comprehensive survey of snailfish specific genes.</title>
        <authorList>
            <person name="Kim W."/>
            <person name="Song I."/>
            <person name="Jeong J.-H."/>
            <person name="Kim D."/>
            <person name="Kim S."/>
            <person name="Ryu S."/>
            <person name="Song J.Y."/>
            <person name="Lee S.K."/>
        </authorList>
    </citation>
    <scope>NUCLEOTIDE SEQUENCE [LARGE SCALE GENOMIC DNA]</scope>
    <source>
        <tissue evidence="5">Muscle</tissue>
    </source>
</reference>
<dbReference type="Pfam" id="PF07992">
    <property type="entry name" value="Pyr_redox_2"/>
    <property type="match status" value="2"/>
</dbReference>
<proteinExistence type="predicted"/>
<dbReference type="InterPro" id="IPR050446">
    <property type="entry name" value="FAD-oxidoreductase/Apoptosis"/>
</dbReference>
<evidence type="ECO:0000313" key="6">
    <source>
        <dbReference type="Proteomes" id="UP000314294"/>
    </source>
</evidence>
<gene>
    <name evidence="5" type="primary">AIFM3_2</name>
    <name evidence="5" type="ORF">EYF80_051196</name>
</gene>
<dbReference type="GO" id="GO:0016651">
    <property type="term" value="F:oxidoreductase activity, acting on NAD(P)H"/>
    <property type="evidence" value="ECO:0007669"/>
    <property type="project" value="TreeGrafter"/>
</dbReference>
<dbReference type="EMBL" id="SRLO01001354">
    <property type="protein sequence ID" value="TNN38633.1"/>
    <property type="molecule type" value="Genomic_DNA"/>
</dbReference>
<dbReference type="SUPFAM" id="SSF51905">
    <property type="entry name" value="FAD/NAD(P)-binding domain"/>
    <property type="match status" value="2"/>
</dbReference>
<feature type="domain" description="FAD/NAD(P)-binding" evidence="4">
    <location>
        <begin position="187"/>
        <end position="233"/>
    </location>
</feature>
<dbReference type="PRINTS" id="PR00411">
    <property type="entry name" value="PNDRDTASEI"/>
</dbReference>
<dbReference type="Gene3D" id="3.50.50.60">
    <property type="entry name" value="FAD/NAD(P)-binding domain"/>
    <property type="match status" value="4"/>
</dbReference>
<evidence type="ECO:0000256" key="2">
    <source>
        <dbReference type="ARBA" id="ARBA00022827"/>
    </source>
</evidence>
<evidence type="ECO:0000313" key="5">
    <source>
        <dbReference type="EMBL" id="TNN38633.1"/>
    </source>
</evidence>
<dbReference type="GO" id="GO:0005737">
    <property type="term" value="C:cytoplasm"/>
    <property type="evidence" value="ECO:0007669"/>
    <property type="project" value="TreeGrafter"/>
</dbReference>
<dbReference type="InterPro" id="IPR036188">
    <property type="entry name" value="FAD/NAD-bd_sf"/>
</dbReference>
<keyword evidence="3" id="KW-0560">Oxidoreductase</keyword>
<accession>A0A4Z2FCY6</accession>
<dbReference type="PANTHER" id="PTHR43557:SF7">
    <property type="entry name" value="RIESKE DOMAIN-CONTAINING PROTEIN"/>
    <property type="match status" value="1"/>
</dbReference>
<dbReference type="Proteomes" id="UP000314294">
    <property type="component" value="Unassembled WGS sequence"/>
</dbReference>
<evidence type="ECO:0000259" key="4">
    <source>
        <dbReference type="Pfam" id="PF07992"/>
    </source>
</evidence>
<dbReference type="OrthoDB" id="432169at2759"/>
<name>A0A4Z2FCY6_9TELE</name>
<protein>
    <submittedName>
        <fullName evidence="5">Apoptosis-inducing factor 3</fullName>
    </submittedName>
</protein>
<dbReference type="PRINTS" id="PR00368">
    <property type="entry name" value="FADPNR"/>
</dbReference>
<comment type="caution">
    <text evidence="5">The sequence shown here is derived from an EMBL/GenBank/DDBJ whole genome shotgun (WGS) entry which is preliminary data.</text>
</comment>
<sequence>MSSVTSGPASLVCAETLRQNAYRGRIVMVTRDTLPPYDKPKLSKALDVDGVSILLRTRDFYQQLEVEVWTQKEVVSVDPADKAVLLSDGSSQRYDQLLIATGCRARPLDCPGRDLKGVELLQRYEDAKEIHHAGLGRNAVVVGSSFIGMEVASYLSDKAASVAVVGTSGFPYQRSLGPEIGGMSMRVKRVVLKSGRVLEADVVIAGIGVIPNSDFLAGSGLEVDLRKAVVVDKVITR</sequence>